<keyword evidence="5" id="KW-0812">Transmembrane</keyword>
<feature type="compositionally biased region" description="Polar residues" evidence="4">
    <location>
        <begin position="947"/>
        <end position="962"/>
    </location>
</feature>
<feature type="region of interest" description="Disordered" evidence="4">
    <location>
        <begin position="1124"/>
        <end position="1165"/>
    </location>
</feature>
<feature type="region of interest" description="Disordered" evidence="4">
    <location>
        <begin position="1234"/>
        <end position="1296"/>
    </location>
</feature>
<feature type="region of interest" description="Disordered" evidence="4">
    <location>
        <begin position="864"/>
        <end position="981"/>
    </location>
</feature>
<dbReference type="Gene3D" id="3.20.20.80">
    <property type="entry name" value="Glycosidases"/>
    <property type="match status" value="1"/>
</dbReference>
<evidence type="ECO:0000259" key="8">
    <source>
        <dbReference type="Pfam" id="PF18564"/>
    </source>
</evidence>
<feature type="transmembrane region" description="Helical" evidence="5">
    <location>
        <begin position="50"/>
        <end position="71"/>
    </location>
</feature>
<keyword evidence="2" id="KW-0378">Hydrolase</keyword>
<feature type="compositionally biased region" description="Basic and acidic residues" evidence="4">
    <location>
        <begin position="1442"/>
        <end position="1453"/>
    </location>
</feature>
<dbReference type="GO" id="GO:1901136">
    <property type="term" value="P:carbohydrate derivative catabolic process"/>
    <property type="evidence" value="ECO:0007669"/>
    <property type="project" value="UniProtKB-ARBA"/>
</dbReference>
<dbReference type="PANTHER" id="PTHR31308">
    <property type="match status" value="1"/>
</dbReference>
<feature type="transmembrane region" description="Helical" evidence="5">
    <location>
        <begin position="23"/>
        <end position="43"/>
    </location>
</feature>
<feature type="compositionally biased region" description="Low complexity" evidence="4">
    <location>
        <begin position="1489"/>
        <end position="1499"/>
    </location>
</feature>
<dbReference type="InterPro" id="IPR017853">
    <property type="entry name" value="GH"/>
</dbReference>
<feature type="compositionally biased region" description="Polar residues" evidence="4">
    <location>
        <begin position="1245"/>
        <end position="1256"/>
    </location>
</feature>
<dbReference type="InterPro" id="IPR013780">
    <property type="entry name" value="Glyco_hydro_b"/>
</dbReference>
<dbReference type="Pfam" id="PF12253">
    <property type="entry name" value="CAF1A_dimeriz"/>
    <property type="match status" value="1"/>
</dbReference>
<dbReference type="GO" id="GO:0000272">
    <property type="term" value="P:polysaccharide catabolic process"/>
    <property type="evidence" value="ECO:0007669"/>
    <property type="project" value="InterPro"/>
</dbReference>
<feature type="compositionally biased region" description="Pro residues" evidence="4">
    <location>
        <begin position="1476"/>
        <end position="1485"/>
    </location>
</feature>
<dbReference type="InterPro" id="IPR022043">
    <property type="entry name" value="CAF1A_DD"/>
</dbReference>
<feature type="domain" description="Glycoside hydrolase family 5" evidence="6">
    <location>
        <begin position="164"/>
        <end position="349"/>
    </location>
</feature>
<dbReference type="InterPro" id="IPR052066">
    <property type="entry name" value="Glycosphingolipid_Hydrolases"/>
</dbReference>
<dbReference type="Gene3D" id="2.60.40.1180">
    <property type="entry name" value="Golgi alpha-mannosidase II"/>
    <property type="match status" value="1"/>
</dbReference>
<dbReference type="PANTHER" id="PTHR31308:SF3">
    <property type="entry name" value="ENDOGLYCOCERAMIDASE"/>
    <property type="match status" value="1"/>
</dbReference>
<organism evidence="9 10">
    <name type="scientific">Perkinsus olseni</name>
    <name type="common">Perkinsus atlanticus</name>
    <dbReference type="NCBI Taxonomy" id="32597"/>
    <lineage>
        <taxon>Eukaryota</taxon>
        <taxon>Sar</taxon>
        <taxon>Alveolata</taxon>
        <taxon>Perkinsozoa</taxon>
        <taxon>Perkinsea</taxon>
        <taxon>Perkinsida</taxon>
        <taxon>Perkinsidae</taxon>
        <taxon>Perkinsus</taxon>
    </lineage>
</organism>
<dbReference type="InterPro" id="IPR018087">
    <property type="entry name" value="Glyco_hydro_5_CS"/>
</dbReference>
<protein>
    <submittedName>
        <fullName evidence="9">Uncharacterized protein</fullName>
    </submittedName>
</protein>
<feature type="region of interest" description="Disordered" evidence="4">
    <location>
        <begin position="1008"/>
        <end position="1048"/>
    </location>
</feature>
<comment type="caution">
    <text evidence="9">The sequence shown here is derived from an EMBL/GenBank/DDBJ whole genome shotgun (WGS) entry which is preliminary data.</text>
</comment>
<evidence type="ECO:0000259" key="6">
    <source>
        <dbReference type="Pfam" id="PF00150"/>
    </source>
</evidence>
<dbReference type="SUPFAM" id="SSF51445">
    <property type="entry name" value="(Trans)glycosidases"/>
    <property type="match status" value="1"/>
</dbReference>
<dbReference type="Proteomes" id="UP000572268">
    <property type="component" value="Unassembled WGS sequence"/>
</dbReference>
<feature type="compositionally biased region" description="Acidic residues" evidence="4">
    <location>
        <begin position="1124"/>
        <end position="1144"/>
    </location>
</feature>
<name>A0A7J6LY49_PEROL</name>
<comment type="similarity">
    <text evidence="1">Belongs to the glycosyl hydrolase 5 (cellulase A) family.</text>
</comment>
<evidence type="ECO:0000313" key="10">
    <source>
        <dbReference type="Proteomes" id="UP000572268"/>
    </source>
</evidence>
<dbReference type="Pfam" id="PF00150">
    <property type="entry name" value="Cellulase"/>
    <property type="match status" value="1"/>
</dbReference>
<accession>A0A7J6LY49</accession>
<evidence type="ECO:0000256" key="4">
    <source>
        <dbReference type="SAM" id="MobiDB-lite"/>
    </source>
</evidence>
<feature type="region of interest" description="Disordered" evidence="4">
    <location>
        <begin position="1378"/>
        <end position="1499"/>
    </location>
</feature>
<sequence>MPWFTHVPHQVFRFTAKLYAEELVAMLLGTSMVIWLPLLEYLLRGTGIFSWLFVGSIGSLGCIVLFEMAVVRNPRFMLKPKHDCPNILEPTDYKKFGAPRQVERDVIIQGTQFRDSKGRRVHLRGINVGGMSKIPYGTSTDEPSVPYGEGVTFVGRPFPIAEADVHLARLRAWGLTFLRMIVTWEALEPHRPGQYDREYIGYIVQIVKKCREYGISVVMDPHQDAWCRWTGGDGAPRWTLEKLGLNPDALSEAGVAMLHQANLADDEDEDPRRFYPHMVWPTNNFMYPAATMWAIFFAGEDYAPKTKIGDENAGAYLRRHYYGAVSALAEALKDEPNVLGFETMNEPNMGWIGRELGLDKYDSSQPLGYLASPWESMQLANGNSVAVAKYGEAYKYLGHYALNENHTKVFLPGYRDPWYDNGVWDYDANGKMRLLKKRYFDLKTKEDFQTRYMRPFWKGVTEAVRAKIPDAIILMGPALDMEKPRLHVASADDAPSDNRLVWAPHWYDGLTFQFCVYRTWAAMRVSEEGMSLALGPDVAEGVHEESLKRVAGSGDAVGPTLLGESGVHWCGGYAITDMALNDSMCAIENSLVPAVTIWNYAPNNNEKEQDGWNKEDLSIFTSEPNPRPDSNGGPHLRMPSSVRPYPFKLAGKPVEVHFNGLSNDKSFILRFEMDPKCTTSVSEIFVPLCIHYPNGIEVKVSDGSWELDAANQTLFYIHNPDFTTHTLRVSRASTAPSRTEEELDGSPLAPDDISRAVAMFVEERVFTLQQLGQLPEKEFDGLMNEQQPRLQRGIKVVLKDLWSSWHKWAEQKKKEEELAQKERIREEEKLKRLKEKEEMKVAGDLLRGILGAVDCQLQAADMKRRMQEEARQQKQQERERQKEQERLAREKAREEEKLARQAAKEKAKEEERLRRGEEKARKQKERASSAKGPGRNSSAASAGRRQSFISSYLITANGQNGAASPGKASNPPEKEKVVGSAVPNLEGWRDYWRKTRRKFTHAQLKEWDARRFVSSKKNGETPDGSQSSAASEDRRDLVPPSELDTKGVTTAVYAFEAAKPADSRQRYSGRRKPRCVFVDLDERDRPPVQLIITCESKAVSGRNPLGKDPALDYEIDSDAEWAEQAEGEDLGDDDDESEDDETASDADSCVVSDGKLSADEMSEDEECAAAERELIKKKSKKRRSAGVLATACISLAEIDAAEWPPSSGASALLSSLRETVINDFTIDILDQNLIDAPGEDDPKPTAQSTTAGSRGPQQGGASGEGPMKSPSGSDAGQPSDSDANGGAKSQQQRKKVWSDIKLRRKLAKFVHASSMALGKLKQGFEEQHPQCAGCGTAAQIKRIAKYERRGTNSCMAWWVTQEAIKELKLQPKTMENLAEKRSWSLHRSVPLQPRKRRKPGPPPPPTSRETANSGSGEGGGESGEGGGSSSDGGGGEGASDGPKQDAKRMRRITDYFPAKSATPGPKDTPLAASTPVPDPAPPPVDDPQEAAQPPAVEADVPPGLISAMNLAVLIGQELTNHVRFLCPYSTDEEICAALEACNGDPNEAVMKLAASQASKKYPALGQTFMRAPRASEEPCSADGLRLVHVVCGNCTYVFTTAVSGRADRQATGCLDCPYCESPQRFVVPGIR</sequence>
<reference evidence="9 10" key="1">
    <citation type="submission" date="2020-04" db="EMBL/GenBank/DDBJ databases">
        <title>Perkinsus olseni comparative genomics.</title>
        <authorList>
            <person name="Bogema D.R."/>
        </authorList>
    </citation>
    <scope>NUCLEOTIDE SEQUENCE [LARGE SCALE GENOMIC DNA]</scope>
    <source>
        <strain evidence="9">ATCC PRA-31</strain>
    </source>
</reference>
<keyword evidence="5" id="KW-0472">Membrane</keyword>
<evidence type="ECO:0000256" key="3">
    <source>
        <dbReference type="ARBA" id="ARBA00023295"/>
    </source>
</evidence>
<dbReference type="Pfam" id="PF18564">
    <property type="entry name" value="Glyco_hydro_5_C"/>
    <property type="match status" value="1"/>
</dbReference>
<feature type="compositionally biased region" description="Polar residues" evidence="4">
    <location>
        <begin position="1270"/>
        <end position="1290"/>
    </location>
</feature>
<evidence type="ECO:0000256" key="5">
    <source>
        <dbReference type="SAM" id="Phobius"/>
    </source>
</evidence>
<dbReference type="GO" id="GO:0016042">
    <property type="term" value="P:lipid catabolic process"/>
    <property type="evidence" value="ECO:0007669"/>
    <property type="project" value="UniProtKB-ARBA"/>
</dbReference>
<feature type="domain" description="Glycoside hydrolase family 5 C-terminal" evidence="8">
    <location>
        <begin position="643"/>
        <end position="729"/>
    </location>
</feature>
<evidence type="ECO:0000256" key="1">
    <source>
        <dbReference type="ARBA" id="ARBA00005641"/>
    </source>
</evidence>
<dbReference type="InterPro" id="IPR001547">
    <property type="entry name" value="Glyco_hydro_5"/>
</dbReference>
<feature type="domain" description="Chromatin assembly factor 1 subunit A dimerization" evidence="7">
    <location>
        <begin position="1082"/>
        <end position="1145"/>
    </location>
</feature>
<dbReference type="EMBL" id="JABANN010000268">
    <property type="protein sequence ID" value="KAF4664134.1"/>
    <property type="molecule type" value="Genomic_DNA"/>
</dbReference>
<dbReference type="GO" id="GO:0004553">
    <property type="term" value="F:hydrolase activity, hydrolyzing O-glycosyl compounds"/>
    <property type="evidence" value="ECO:0007669"/>
    <property type="project" value="InterPro"/>
</dbReference>
<keyword evidence="5" id="KW-1133">Transmembrane helix</keyword>
<evidence type="ECO:0000259" key="7">
    <source>
        <dbReference type="Pfam" id="PF12253"/>
    </source>
</evidence>
<dbReference type="InterPro" id="IPR041036">
    <property type="entry name" value="GH5_C"/>
</dbReference>
<proteinExistence type="inferred from homology"/>
<evidence type="ECO:0000256" key="2">
    <source>
        <dbReference type="ARBA" id="ARBA00022801"/>
    </source>
</evidence>
<feature type="compositionally biased region" description="Basic and acidic residues" evidence="4">
    <location>
        <begin position="864"/>
        <end position="928"/>
    </location>
</feature>
<gene>
    <name evidence="9" type="ORF">FOL46_004391</name>
</gene>
<evidence type="ECO:0000313" key="9">
    <source>
        <dbReference type="EMBL" id="KAF4664134.1"/>
    </source>
</evidence>
<feature type="compositionally biased region" description="Gly residues" evidence="4">
    <location>
        <begin position="1415"/>
        <end position="1438"/>
    </location>
</feature>
<keyword evidence="3" id="KW-0326">Glycosidase</keyword>
<dbReference type="PROSITE" id="PS00659">
    <property type="entry name" value="GLYCOSYL_HYDROL_F5"/>
    <property type="match status" value="1"/>
</dbReference>